<dbReference type="SUPFAM" id="SSF53756">
    <property type="entry name" value="UDP-Glycosyltransferase/glycogen phosphorylase"/>
    <property type="match status" value="1"/>
</dbReference>
<keyword evidence="2" id="KW-0328">Glycosyltransferase</keyword>
<gene>
    <name evidence="2" type="ORF">GlitD10_0120</name>
</gene>
<dbReference type="OrthoDB" id="73743at2"/>
<keyword evidence="3" id="KW-1185">Reference proteome</keyword>
<keyword evidence="2" id="KW-0808">Transferase</keyword>
<dbReference type="CDD" id="cd03801">
    <property type="entry name" value="GT4_PimA-like"/>
    <property type="match status" value="1"/>
</dbReference>
<dbReference type="AlphaFoldDB" id="A0A1J0A921"/>
<dbReference type="KEGG" id="glt:GlitD10_0120"/>
<reference evidence="2 3" key="1">
    <citation type="submission" date="2016-10" db="EMBL/GenBank/DDBJ databases">
        <title>Description of Gloeomargarita lithophora gen. nov., sp. nov., a thylakoid-bearing basal-branching cyanobacterium with intracellular carbonates, and proposal for Gloeomargaritales ord. nov.</title>
        <authorList>
            <person name="Moreira D."/>
            <person name="Tavera R."/>
            <person name="Benzerara K."/>
            <person name="Skouri-Panet F."/>
            <person name="Couradeau E."/>
            <person name="Gerard E."/>
            <person name="Loussert C."/>
            <person name="Novelo E."/>
            <person name="Zivanovic Y."/>
            <person name="Lopez-Garcia P."/>
        </authorList>
    </citation>
    <scope>NUCLEOTIDE SEQUENCE [LARGE SCALE GENOMIC DNA]</scope>
    <source>
        <strain evidence="2 3">D10</strain>
    </source>
</reference>
<evidence type="ECO:0000313" key="2">
    <source>
        <dbReference type="EMBL" id="APB32421.1"/>
    </source>
</evidence>
<dbReference type="STRING" id="1188229.GlitD10_0120"/>
<sequence length="395" mass="45147">MTPPPHHEHHYRLAFLGGARYSYPLSVTHHKKFALLKNLGDIHVIGFAVSWRPQFFQEEASFYLLPNLPLPVLRYMQFFIINPMLLLWLVLRHKINIIIAQSPYEALAAVWVKNLVKLWGYSLYLVVESHGDFENYLFLQRQVFLPSLYKRIMESVAHITLSQADVLRSISHAIQAQLKRYAPDQPIVEFMAWTDISTFWTAGSYTNSKHLTVTYVGVLIPRKGVHHLINAFAQVIQQVTNSQLKIIGRPENPNYTQELKTQIEAYHLQDKVLFLPEIPQQELCHEIAQSIVLVLPSLSEGLGRVLIEAMAAGTPVIGTKVDGIPDIIQEDVTGFLVPPADENALAEKMIYLLENPEKALAMGQRGRKFVQNYFSPEIYYQGYEKICQLCLQSNL</sequence>
<name>A0A1J0A921_9CYAN</name>
<evidence type="ECO:0000259" key="1">
    <source>
        <dbReference type="Pfam" id="PF00534"/>
    </source>
</evidence>
<evidence type="ECO:0000313" key="3">
    <source>
        <dbReference type="Proteomes" id="UP000180235"/>
    </source>
</evidence>
<dbReference type="Proteomes" id="UP000180235">
    <property type="component" value="Chromosome"/>
</dbReference>
<dbReference type="InterPro" id="IPR001296">
    <property type="entry name" value="Glyco_trans_1"/>
</dbReference>
<proteinExistence type="predicted"/>
<dbReference type="RefSeq" id="WP_071453167.1">
    <property type="nucleotide sequence ID" value="NZ_CP017675.1"/>
</dbReference>
<organism evidence="2 3">
    <name type="scientific">Gloeomargarita lithophora Alchichica-D10</name>
    <dbReference type="NCBI Taxonomy" id="1188229"/>
    <lineage>
        <taxon>Bacteria</taxon>
        <taxon>Bacillati</taxon>
        <taxon>Cyanobacteriota</taxon>
        <taxon>Cyanophyceae</taxon>
        <taxon>Gloeomargaritales</taxon>
        <taxon>Gloeomargaritaceae</taxon>
        <taxon>Gloeomargarita</taxon>
    </lineage>
</organism>
<protein>
    <submittedName>
        <fullName evidence="2">Galactosyltransferase or LPS biosynthesis rfbu related protein</fullName>
    </submittedName>
</protein>
<feature type="domain" description="Glycosyl transferase family 1" evidence="1">
    <location>
        <begin position="207"/>
        <end position="368"/>
    </location>
</feature>
<dbReference type="PANTHER" id="PTHR12526">
    <property type="entry name" value="GLYCOSYLTRANSFERASE"/>
    <property type="match status" value="1"/>
</dbReference>
<accession>A0A1J0A921</accession>
<dbReference type="Gene3D" id="3.40.50.2000">
    <property type="entry name" value="Glycogen Phosphorylase B"/>
    <property type="match status" value="2"/>
</dbReference>
<dbReference type="Pfam" id="PF00534">
    <property type="entry name" value="Glycos_transf_1"/>
    <property type="match status" value="1"/>
</dbReference>
<dbReference type="EMBL" id="CP017675">
    <property type="protein sequence ID" value="APB32421.1"/>
    <property type="molecule type" value="Genomic_DNA"/>
</dbReference>
<dbReference type="GO" id="GO:0016757">
    <property type="term" value="F:glycosyltransferase activity"/>
    <property type="evidence" value="ECO:0007669"/>
    <property type="project" value="UniProtKB-KW"/>
</dbReference>